<dbReference type="Proteomes" id="UP001174909">
    <property type="component" value="Unassembled WGS sequence"/>
</dbReference>
<dbReference type="SUPFAM" id="SSF47769">
    <property type="entry name" value="SAM/Pointed domain"/>
    <property type="match status" value="1"/>
</dbReference>
<feature type="domain" description="SAM" evidence="2">
    <location>
        <begin position="1208"/>
        <end position="1251"/>
    </location>
</feature>
<accession>A0AA35T222</accession>
<reference evidence="3" key="1">
    <citation type="submission" date="2023-03" db="EMBL/GenBank/DDBJ databases">
        <authorList>
            <person name="Steffen K."/>
            <person name="Cardenas P."/>
        </authorList>
    </citation>
    <scope>NUCLEOTIDE SEQUENCE</scope>
</reference>
<dbReference type="PROSITE" id="PS50105">
    <property type="entry name" value="SAM_DOMAIN"/>
    <property type="match status" value="1"/>
</dbReference>
<evidence type="ECO:0000313" key="3">
    <source>
        <dbReference type="EMBL" id="CAI8040340.1"/>
    </source>
</evidence>
<dbReference type="Pfam" id="PF00536">
    <property type="entry name" value="SAM_1"/>
    <property type="match status" value="1"/>
</dbReference>
<evidence type="ECO:0000256" key="1">
    <source>
        <dbReference type="SAM" id="MobiDB-lite"/>
    </source>
</evidence>
<dbReference type="InterPro" id="IPR001660">
    <property type="entry name" value="SAM"/>
</dbReference>
<gene>
    <name evidence="3" type="ORF">GBAR_LOCUS22485</name>
</gene>
<protein>
    <recommendedName>
        <fullName evidence="2">SAM domain-containing protein</fullName>
    </recommendedName>
</protein>
<proteinExistence type="predicted"/>
<keyword evidence="4" id="KW-1185">Reference proteome</keyword>
<evidence type="ECO:0000313" key="4">
    <source>
        <dbReference type="Proteomes" id="UP001174909"/>
    </source>
</evidence>
<comment type="caution">
    <text evidence="3">The sequence shown here is derived from an EMBL/GenBank/DDBJ whole genome shotgun (WGS) entry which is preliminary data.</text>
</comment>
<feature type="region of interest" description="Disordered" evidence="1">
    <location>
        <begin position="1180"/>
        <end position="1205"/>
    </location>
</feature>
<dbReference type="EMBL" id="CASHTH010003104">
    <property type="protein sequence ID" value="CAI8040340.1"/>
    <property type="molecule type" value="Genomic_DNA"/>
</dbReference>
<organism evidence="3 4">
    <name type="scientific">Geodia barretti</name>
    <name type="common">Barrett's horny sponge</name>
    <dbReference type="NCBI Taxonomy" id="519541"/>
    <lineage>
        <taxon>Eukaryota</taxon>
        <taxon>Metazoa</taxon>
        <taxon>Porifera</taxon>
        <taxon>Demospongiae</taxon>
        <taxon>Heteroscleromorpha</taxon>
        <taxon>Tetractinellida</taxon>
        <taxon>Astrophorina</taxon>
        <taxon>Geodiidae</taxon>
        <taxon>Geodia</taxon>
    </lineage>
</organism>
<name>A0AA35T222_GEOBA</name>
<evidence type="ECO:0000259" key="2">
    <source>
        <dbReference type="PROSITE" id="PS50105"/>
    </source>
</evidence>
<dbReference type="CDD" id="cd09487">
    <property type="entry name" value="SAM_superfamily"/>
    <property type="match status" value="1"/>
</dbReference>
<dbReference type="Gene3D" id="1.10.150.50">
    <property type="entry name" value="Transcription Factor, Ets-1"/>
    <property type="match status" value="1"/>
</dbReference>
<dbReference type="InterPro" id="IPR013761">
    <property type="entry name" value="SAM/pointed_sf"/>
</dbReference>
<sequence>MQQPLAHLYFLTVFEHLLNREQSFPSLVRVSKKLSNDCCSGVAESNQVVLQIELQAALQVITKRIAVIVQTSEICTLTDSINDVNQLFNNSNLLGHGMVVALHLHKCLKSSRKFVELMTSKYDARCNAITCLQSIHDRLKEKSARRNFHLLPFMLPTEGSKLSILYRRTKMALLRIHDGKPNAEKELESITKERKVPIHMAGAVNDCSFKMMVWLTIYYEFFDKKRVSPTLCKIIGEDSFCQLANLRVHEVRLFKSFLDTSNLISEPEEPDPLRHDEEVLELLPNGRHRRKSRTATSNMVDPLYELFLPPPSSPIDQSDEDLRYALANLVAVVLGCQPQSNHLWFHLFRQQPLWNTYLTGFMYRNKIKDGLLYDCGVVLTPEGEFGRPDYLPHANRGTYTLHSLYLMLFVNFGSFCIAMLTQPDAQKNIHGSIISDWLSVRHYCVSQLRSLWLHIRNNLGVSEEERSFLIMKCMKRFYEAFSNDRSSELPGGVLSTIEQLDAYEKFWHLNIYTPSREELIEQFTQIQHTVFTDIRNLELEYPCYPTEKDLTHSLLTFQDTGTEDITFISQFTLQWQRLQAGGKLLPDLLEFYQWLHSELAHVISYQRACEVTIGYIIERVTRKYSTDMKNHWKQLFARVKEGYNEYVELIGRSIGIGACAAVQRGNAIYTIEDHTPLLHFLSDGEDEAGNDWLFIVIADIITAHNAMLDLPRQLASQPFIRLLPNKQTEAFPNEITATHSIVPQSENPHGITELLQLIRSRQRSVFHPQPSSTSVLQDVTMPNSFSSTVPLFHLAMLQEDIITRFIAGKPFIRDLSTLRTPFQFKMSAPKHQLYKRSVISSDELAYMKTSLGELTENMDEGLLKHLELVFHAAGYHTILYTTTGLKTVAGYLVKPVGDVGGAFNNTWTFREYLQSLYDGHRSVTEALSEIGMRQLTESQVTCLLDIPLANLYHCLEVFSNWMEKCVYDFSSLPYTLKSHLEPSDLSTLKALPLTWKEPMTELLNEANALNEQLSRAEVSITNQNTGQSIIAYLKELNVICNDDQLPNYIPNTILIRHYVQLRIVLREILREVQQKIDQEVEENGTSEWDSQQWDDRVEDIWEKHLPKFRGLQYTEDGPFLYDAAKGRYQYEIESEEDELIDSKEMGDIEEEEGGVGGANGNQMRSRIELKEGETCESVVVGGGEGETESVNGSQKENEKAGQQMAAKATPEQVAEFITTIGFGQYAKFFLDDEMDGEMMLDAKDSDLPDQVDSRLHQVKIIALFRSTFTGTKKTSLSVDDVGCFLKAEKLDKFVDIFKDNAIDGDILEAILERSDVVDGTGGMTSS</sequence>